<keyword evidence="2" id="KW-0677">Repeat</keyword>
<feature type="transmembrane region" description="Helical" evidence="3">
    <location>
        <begin position="12"/>
        <end position="30"/>
    </location>
</feature>
<dbReference type="SMART" id="SM00364">
    <property type="entry name" value="LRR_BAC"/>
    <property type="match status" value="4"/>
</dbReference>
<proteinExistence type="predicted"/>
<dbReference type="InterPro" id="IPR001611">
    <property type="entry name" value="Leu-rich_rpt"/>
</dbReference>
<evidence type="ECO:0000313" key="5">
    <source>
        <dbReference type="Proteomes" id="UP001607303"/>
    </source>
</evidence>
<dbReference type="Gene3D" id="3.80.10.10">
    <property type="entry name" value="Ribonuclease Inhibitor"/>
    <property type="match status" value="3"/>
</dbReference>
<gene>
    <name evidence="4" type="ORF">V1477_003544</name>
</gene>
<evidence type="ECO:0000313" key="4">
    <source>
        <dbReference type="EMBL" id="KAL2748259.1"/>
    </source>
</evidence>
<dbReference type="Pfam" id="PF00560">
    <property type="entry name" value="LRR_1"/>
    <property type="match status" value="3"/>
</dbReference>
<dbReference type="Pfam" id="PF13855">
    <property type="entry name" value="LRR_8"/>
    <property type="match status" value="3"/>
</dbReference>
<evidence type="ECO:0000256" key="3">
    <source>
        <dbReference type="SAM" id="Phobius"/>
    </source>
</evidence>
<keyword evidence="3" id="KW-0472">Membrane</keyword>
<dbReference type="PANTHER" id="PTHR45617:SF169">
    <property type="entry name" value="LRRCT DOMAIN-CONTAINING PROTEIN"/>
    <property type="match status" value="1"/>
</dbReference>
<keyword evidence="3" id="KW-1133">Transmembrane helix</keyword>
<keyword evidence="3" id="KW-0812">Transmembrane</keyword>
<dbReference type="InterPro" id="IPR003591">
    <property type="entry name" value="Leu-rich_rpt_typical-subtyp"/>
</dbReference>
<keyword evidence="5" id="KW-1185">Reference proteome</keyword>
<sequence>MFQDTIMKKQTIHVIFCTLIHLILFAIGPLEINCEIVLDYGKSYNSMYNEDRSQEEEFALHRNTDLEKYIMKGDYERFKVSFNFSHMIIKELGKEFISSPFIVCLNFEGNQIESVESGAFNNVPALEYLNMERNFISSLFSFNGHKNLKTLILARQSESIYNDISLEIIGEYPALLHLDLSVNKISSFVFPNSEWNSYYQISRNSTFPKLQHLDLSYNNLKEFNYDDSLLFNPNITYLNLSNNYFVDVDLRLFKNLIELRLDNNNLEAINEYGSSRSLYTSEMPELKYFSISNNRLRSLSQFVFMNIPKLVTLNLSNNELENIPSDVFHNLKSLENLYLNNNQLFTIYSVSYISSLSILSVAHNQIREIDPEILNTHALKKLYLNHNIIENIHENTFSKLESLEELYLNNNNLATLPTGWDNNLRNLRYLNLSDNKFMFLESLSLSKSLPVIKIDLINNILIHMKVELLRNLPENATIYLNSQLENRELFYKN</sequence>
<organism evidence="4 5">
    <name type="scientific">Vespula maculifrons</name>
    <name type="common">Eastern yellow jacket</name>
    <name type="synonym">Wasp</name>
    <dbReference type="NCBI Taxonomy" id="7453"/>
    <lineage>
        <taxon>Eukaryota</taxon>
        <taxon>Metazoa</taxon>
        <taxon>Ecdysozoa</taxon>
        <taxon>Arthropoda</taxon>
        <taxon>Hexapoda</taxon>
        <taxon>Insecta</taxon>
        <taxon>Pterygota</taxon>
        <taxon>Neoptera</taxon>
        <taxon>Endopterygota</taxon>
        <taxon>Hymenoptera</taxon>
        <taxon>Apocrita</taxon>
        <taxon>Aculeata</taxon>
        <taxon>Vespoidea</taxon>
        <taxon>Vespidae</taxon>
        <taxon>Vespinae</taxon>
        <taxon>Vespula</taxon>
    </lineage>
</organism>
<name>A0ABD2CUA2_VESMC</name>
<dbReference type="EMBL" id="JAYRBN010000032">
    <property type="protein sequence ID" value="KAL2748259.1"/>
    <property type="molecule type" value="Genomic_DNA"/>
</dbReference>
<dbReference type="AlphaFoldDB" id="A0ABD2CUA2"/>
<comment type="caution">
    <text evidence="4">The sequence shown here is derived from an EMBL/GenBank/DDBJ whole genome shotgun (WGS) entry which is preliminary data.</text>
</comment>
<reference evidence="4 5" key="1">
    <citation type="journal article" date="2024" name="Ann. Entomol. Soc. Am.">
        <title>Genomic analyses of the southern and eastern yellowjacket wasps (Hymenoptera: Vespidae) reveal evolutionary signatures of social life.</title>
        <authorList>
            <person name="Catto M.A."/>
            <person name="Caine P.B."/>
            <person name="Orr S.E."/>
            <person name="Hunt B.G."/>
            <person name="Goodisman M.A.D."/>
        </authorList>
    </citation>
    <scope>NUCLEOTIDE SEQUENCE [LARGE SCALE GENOMIC DNA]</scope>
    <source>
        <strain evidence="4">232</strain>
        <tissue evidence="4">Head and thorax</tissue>
    </source>
</reference>
<evidence type="ECO:0000256" key="1">
    <source>
        <dbReference type="ARBA" id="ARBA00022614"/>
    </source>
</evidence>
<protein>
    <submittedName>
        <fullName evidence="4">Uncharacterized protein</fullName>
    </submittedName>
</protein>
<dbReference type="InterPro" id="IPR032675">
    <property type="entry name" value="LRR_dom_sf"/>
</dbReference>
<keyword evidence="1" id="KW-0433">Leucine-rich repeat</keyword>
<dbReference type="PRINTS" id="PR00019">
    <property type="entry name" value="LEURICHRPT"/>
</dbReference>
<dbReference type="PANTHER" id="PTHR45617">
    <property type="entry name" value="LEUCINE RICH REPEAT FAMILY PROTEIN"/>
    <property type="match status" value="1"/>
</dbReference>
<dbReference type="SUPFAM" id="SSF52047">
    <property type="entry name" value="RNI-like"/>
    <property type="match status" value="2"/>
</dbReference>
<dbReference type="SMART" id="SM00365">
    <property type="entry name" value="LRR_SD22"/>
    <property type="match status" value="4"/>
</dbReference>
<dbReference type="PROSITE" id="PS51450">
    <property type="entry name" value="LRR"/>
    <property type="match status" value="4"/>
</dbReference>
<dbReference type="Proteomes" id="UP001607303">
    <property type="component" value="Unassembled WGS sequence"/>
</dbReference>
<dbReference type="SMART" id="SM00369">
    <property type="entry name" value="LRR_TYP"/>
    <property type="match status" value="11"/>
</dbReference>
<accession>A0ABD2CUA2</accession>
<evidence type="ECO:0000256" key="2">
    <source>
        <dbReference type="ARBA" id="ARBA00022737"/>
    </source>
</evidence>